<name>A0ABW3XIA7_9ACTN</name>
<comment type="caution">
    <text evidence="1">The sequence shown here is derived from an EMBL/GenBank/DDBJ whole genome shotgun (WGS) entry which is preliminary data.</text>
</comment>
<evidence type="ECO:0000313" key="1">
    <source>
        <dbReference type="EMBL" id="MFD1309105.1"/>
    </source>
</evidence>
<accession>A0ABW3XIA7</accession>
<reference evidence="2" key="1">
    <citation type="journal article" date="2019" name="Int. J. Syst. Evol. Microbiol.">
        <title>The Global Catalogue of Microorganisms (GCM) 10K type strain sequencing project: providing services to taxonomists for standard genome sequencing and annotation.</title>
        <authorList>
            <consortium name="The Broad Institute Genomics Platform"/>
            <consortium name="The Broad Institute Genome Sequencing Center for Infectious Disease"/>
            <person name="Wu L."/>
            <person name="Ma J."/>
        </authorList>
    </citation>
    <scope>NUCLEOTIDE SEQUENCE [LARGE SCALE GENOMIC DNA]</scope>
    <source>
        <strain evidence="2">CGMCC 4.7020</strain>
    </source>
</reference>
<dbReference type="EMBL" id="JBHTMM010000033">
    <property type="protein sequence ID" value="MFD1309105.1"/>
    <property type="molecule type" value="Genomic_DNA"/>
</dbReference>
<dbReference type="RefSeq" id="WP_381328821.1">
    <property type="nucleotide sequence ID" value="NZ_JBHTMM010000033.1"/>
</dbReference>
<proteinExistence type="predicted"/>
<organism evidence="1 2">
    <name type="scientific">Streptomyces kaempferi</name>
    <dbReference type="NCBI Taxonomy" id="333725"/>
    <lineage>
        <taxon>Bacteria</taxon>
        <taxon>Bacillati</taxon>
        <taxon>Actinomycetota</taxon>
        <taxon>Actinomycetes</taxon>
        <taxon>Kitasatosporales</taxon>
        <taxon>Streptomycetaceae</taxon>
        <taxon>Streptomyces</taxon>
    </lineage>
</organism>
<keyword evidence="2" id="KW-1185">Reference proteome</keyword>
<protein>
    <submittedName>
        <fullName evidence="1">Uncharacterized protein</fullName>
    </submittedName>
</protein>
<evidence type="ECO:0000313" key="2">
    <source>
        <dbReference type="Proteomes" id="UP001597058"/>
    </source>
</evidence>
<sequence>MNHTVPNTPKDFVETMLRSSLEADDLVQENINDRRLREAHTHTAVNGFIAALALENLHRFAPDTADALAEQLNHALIAGDLAGPTYRMAKQLGHDPDQWLTESKERAALRKAKAP</sequence>
<dbReference type="Proteomes" id="UP001597058">
    <property type="component" value="Unassembled WGS sequence"/>
</dbReference>
<gene>
    <name evidence="1" type="ORF">ACFQ5X_25010</name>
</gene>